<dbReference type="InterPro" id="IPR036291">
    <property type="entry name" value="NAD(P)-bd_dom_sf"/>
</dbReference>
<dbReference type="EMBL" id="BAAAZD010000002">
    <property type="protein sequence ID" value="GAA4008591.1"/>
    <property type="molecule type" value="Genomic_DNA"/>
</dbReference>
<comment type="subcellular location">
    <subcellularLocation>
        <location evidence="1">Membrane</location>
        <topology evidence="1">Multi-pass membrane protein</topology>
    </subcellularLocation>
</comment>
<dbReference type="RefSeq" id="WP_344710417.1">
    <property type="nucleotide sequence ID" value="NZ_BAAAZD010000002.1"/>
</dbReference>
<feature type="domain" description="RCK N-terminal" evidence="11">
    <location>
        <begin position="405"/>
        <end position="522"/>
    </location>
</feature>
<keyword evidence="9 10" id="KW-0472">Membrane</keyword>
<keyword evidence="4" id="KW-0633">Potassium transport</keyword>
<feature type="transmembrane region" description="Helical" evidence="10">
    <location>
        <begin position="102"/>
        <end position="124"/>
    </location>
</feature>
<reference evidence="13" key="1">
    <citation type="journal article" date="2019" name="Int. J. Syst. Evol. Microbiol.">
        <title>The Global Catalogue of Microorganisms (GCM) 10K type strain sequencing project: providing services to taxonomists for standard genome sequencing and annotation.</title>
        <authorList>
            <consortium name="The Broad Institute Genomics Platform"/>
            <consortium name="The Broad Institute Genome Sequencing Center for Infectious Disease"/>
            <person name="Wu L."/>
            <person name="Ma J."/>
        </authorList>
    </citation>
    <scope>NUCLEOTIDE SEQUENCE [LARGE SCALE GENOMIC DNA]</scope>
    <source>
        <strain evidence="13">JCM 16603</strain>
    </source>
</reference>
<comment type="caution">
    <text evidence="12">The sequence shown here is derived from an EMBL/GenBank/DDBJ whole genome shotgun (WGS) entry which is preliminary data.</text>
</comment>
<evidence type="ECO:0000256" key="2">
    <source>
        <dbReference type="ARBA" id="ARBA00022448"/>
    </source>
</evidence>
<feature type="transmembrane region" description="Helical" evidence="10">
    <location>
        <begin position="222"/>
        <end position="240"/>
    </location>
</feature>
<keyword evidence="6" id="KW-0630">Potassium</keyword>
<feature type="transmembrane region" description="Helical" evidence="10">
    <location>
        <begin position="185"/>
        <end position="210"/>
    </location>
</feature>
<dbReference type="PROSITE" id="PS51201">
    <property type="entry name" value="RCK_N"/>
    <property type="match status" value="1"/>
</dbReference>
<feature type="transmembrane region" description="Helical" evidence="10">
    <location>
        <begin position="303"/>
        <end position="324"/>
    </location>
</feature>
<gene>
    <name evidence="12" type="ORF">GCM10022211_22770</name>
</gene>
<dbReference type="PANTHER" id="PTHR46157">
    <property type="entry name" value="K(+) EFFLUX ANTIPORTER 3, CHLOROPLASTIC"/>
    <property type="match status" value="1"/>
</dbReference>
<name>A0ABP7S9K0_9SPHN</name>
<evidence type="ECO:0000256" key="6">
    <source>
        <dbReference type="ARBA" id="ARBA00022958"/>
    </source>
</evidence>
<dbReference type="InterPro" id="IPR006153">
    <property type="entry name" value="Cation/H_exchanger_TM"/>
</dbReference>
<dbReference type="Proteomes" id="UP001501310">
    <property type="component" value="Unassembled WGS sequence"/>
</dbReference>
<feature type="transmembrane region" description="Helical" evidence="10">
    <location>
        <begin position="35"/>
        <end position="54"/>
    </location>
</feature>
<evidence type="ECO:0000256" key="10">
    <source>
        <dbReference type="SAM" id="Phobius"/>
    </source>
</evidence>
<dbReference type="Pfam" id="PF02254">
    <property type="entry name" value="TrkA_N"/>
    <property type="match status" value="1"/>
</dbReference>
<dbReference type="Gene3D" id="1.20.1530.20">
    <property type="match status" value="1"/>
</dbReference>
<feature type="transmembrane region" description="Helical" evidence="10">
    <location>
        <begin position="12"/>
        <end position="28"/>
    </location>
</feature>
<evidence type="ECO:0000256" key="9">
    <source>
        <dbReference type="ARBA" id="ARBA00023136"/>
    </source>
</evidence>
<keyword evidence="5 10" id="KW-0812">Transmembrane</keyword>
<evidence type="ECO:0000256" key="8">
    <source>
        <dbReference type="ARBA" id="ARBA00023065"/>
    </source>
</evidence>
<dbReference type="PANTHER" id="PTHR46157:SF4">
    <property type="entry name" value="K(+) EFFLUX ANTIPORTER 3, CHLOROPLASTIC"/>
    <property type="match status" value="1"/>
</dbReference>
<evidence type="ECO:0000313" key="12">
    <source>
        <dbReference type="EMBL" id="GAA4008591.1"/>
    </source>
</evidence>
<organism evidence="12 13">
    <name type="scientific">Sphingomonas humi</name>
    <dbReference type="NCBI Taxonomy" id="335630"/>
    <lineage>
        <taxon>Bacteria</taxon>
        <taxon>Pseudomonadati</taxon>
        <taxon>Pseudomonadota</taxon>
        <taxon>Alphaproteobacteria</taxon>
        <taxon>Sphingomonadales</taxon>
        <taxon>Sphingomonadaceae</taxon>
        <taxon>Sphingomonas</taxon>
    </lineage>
</organism>
<dbReference type="InterPro" id="IPR003148">
    <property type="entry name" value="RCK_N"/>
</dbReference>
<keyword evidence="8" id="KW-0406">Ion transport</keyword>
<evidence type="ECO:0000256" key="7">
    <source>
        <dbReference type="ARBA" id="ARBA00022989"/>
    </source>
</evidence>
<keyword evidence="3" id="KW-0050">Antiport</keyword>
<protein>
    <submittedName>
        <fullName evidence="12">Cation:proton antiporter</fullName>
    </submittedName>
</protein>
<dbReference type="Pfam" id="PF00999">
    <property type="entry name" value="Na_H_Exchanger"/>
    <property type="match status" value="1"/>
</dbReference>
<evidence type="ECO:0000256" key="3">
    <source>
        <dbReference type="ARBA" id="ARBA00022449"/>
    </source>
</evidence>
<evidence type="ECO:0000313" key="13">
    <source>
        <dbReference type="Proteomes" id="UP001501310"/>
    </source>
</evidence>
<dbReference type="SUPFAM" id="SSF51735">
    <property type="entry name" value="NAD(P)-binding Rossmann-fold domains"/>
    <property type="match status" value="1"/>
</dbReference>
<evidence type="ECO:0000259" key="11">
    <source>
        <dbReference type="PROSITE" id="PS51201"/>
    </source>
</evidence>
<feature type="transmembrane region" description="Helical" evidence="10">
    <location>
        <begin position="364"/>
        <end position="384"/>
    </location>
</feature>
<sequence>MAGDLGGQGLHDALVILGAAGVVIPAFARLRISPVIGFILVGVAIGPAGLGSLANGHPWLETITIDDRGRIEPFAEIGILMLLFGIGLELSFRRLWAMRGRVFGLGGLQMLATGLVLSCGLMLIGALEPLPAAILGLALAMSSTAIVMPLTGTVSATGQVAFAILLLQDLSLIPLLLVLDAKSGTGALLTVLVGGLAVIAGLLLVGRFLLPRLFAQAARTKSPELFLAISLLVVMLASIATGSVGLGAAAGALIAGLLIAETDYHAEVEVITAPLRGLALGIFLITVGMRLDLGALYAAWPQLLAATAAVLLIKAAVIFSLLRFHRSRLATAVETGLLMASPSELTLIVLSGAFAAGVLSASTAAFWTLVTALGLTLTPLLAALGRRMARRVDPQSLASGVSDTSGVTLIFGFGRVGRIIADMMAEHGRPYVAVDGDIDCVAAAREQGYKVIFGDVARGDAVERFGLSEAAAVVLTMDDPVLTVRLSKDIRVACPELSIVARARDGAHAAQLYRAGATDAVPETMEGSLQMSEAILVDIGVAMGPVIASIHEKRSQLRAQIREAGELAEEPALGRRR</sequence>
<feature type="transmembrane region" description="Helical" evidence="10">
    <location>
        <begin position="74"/>
        <end position="90"/>
    </location>
</feature>
<feature type="transmembrane region" description="Helical" evidence="10">
    <location>
        <begin position="336"/>
        <end position="358"/>
    </location>
</feature>
<keyword evidence="13" id="KW-1185">Reference proteome</keyword>
<evidence type="ECO:0000256" key="4">
    <source>
        <dbReference type="ARBA" id="ARBA00022538"/>
    </source>
</evidence>
<evidence type="ECO:0000256" key="5">
    <source>
        <dbReference type="ARBA" id="ARBA00022692"/>
    </source>
</evidence>
<evidence type="ECO:0000256" key="1">
    <source>
        <dbReference type="ARBA" id="ARBA00004141"/>
    </source>
</evidence>
<accession>A0ABP7S9K0</accession>
<dbReference type="InterPro" id="IPR038770">
    <property type="entry name" value="Na+/solute_symporter_sf"/>
</dbReference>
<keyword evidence="7 10" id="KW-1133">Transmembrane helix</keyword>
<proteinExistence type="predicted"/>
<keyword evidence="2" id="KW-0813">Transport</keyword>
<dbReference type="Gene3D" id="3.40.50.720">
    <property type="entry name" value="NAD(P)-binding Rossmann-like Domain"/>
    <property type="match status" value="1"/>
</dbReference>